<keyword evidence="3" id="KW-1185">Reference proteome</keyword>
<comment type="caution">
    <text evidence="2">The sequence shown here is derived from an EMBL/GenBank/DDBJ whole genome shotgun (WGS) entry which is preliminary data.</text>
</comment>
<dbReference type="InterPro" id="IPR002575">
    <property type="entry name" value="Aminoglycoside_PTrfase"/>
</dbReference>
<organism evidence="2 3">
    <name type="scientific">Viridibacillus arvi</name>
    <dbReference type="NCBI Taxonomy" id="263475"/>
    <lineage>
        <taxon>Bacteria</taxon>
        <taxon>Bacillati</taxon>
        <taxon>Bacillota</taxon>
        <taxon>Bacilli</taxon>
        <taxon>Bacillales</taxon>
        <taxon>Caryophanaceae</taxon>
        <taxon>Viridibacillus</taxon>
    </lineage>
</organism>
<dbReference type="Proteomes" id="UP000036867">
    <property type="component" value="Unassembled WGS sequence"/>
</dbReference>
<dbReference type="GeneID" id="301135543"/>
<dbReference type="SUPFAM" id="SSF56112">
    <property type="entry name" value="Protein kinase-like (PK-like)"/>
    <property type="match status" value="1"/>
</dbReference>
<feature type="domain" description="Aminoglycoside phosphotransferase" evidence="1">
    <location>
        <begin position="202"/>
        <end position="274"/>
    </location>
</feature>
<dbReference type="AlphaFoldDB" id="A0A0M0LLK1"/>
<accession>A0A0M0LLK1</accession>
<reference evidence="3" key="1">
    <citation type="submission" date="2015-08" db="EMBL/GenBank/DDBJ databases">
        <title>Fjat-10028 dsm 16317.</title>
        <authorList>
            <person name="Liu B."/>
            <person name="Wang J."/>
            <person name="Zhu Y."/>
            <person name="Liu G."/>
            <person name="Chen Q."/>
            <person name="Chen Z."/>
            <person name="Lan J."/>
            <person name="Che J."/>
            <person name="Ge C."/>
            <person name="Shi H."/>
            <person name="Pan Z."/>
            <person name="Liu X."/>
        </authorList>
    </citation>
    <scope>NUCLEOTIDE SEQUENCE [LARGE SCALE GENOMIC DNA]</scope>
    <source>
        <strain evidence="3">DSM 16317</strain>
    </source>
</reference>
<name>A0A0M0LLK1_9BACL</name>
<proteinExistence type="predicted"/>
<gene>
    <name evidence="2" type="ORF">AMD00_05425</name>
</gene>
<dbReference type="OrthoDB" id="3816435at2"/>
<evidence type="ECO:0000313" key="3">
    <source>
        <dbReference type="Proteomes" id="UP000036867"/>
    </source>
</evidence>
<dbReference type="EMBL" id="LILB01000001">
    <property type="protein sequence ID" value="KOO51876.1"/>
    <property type="molecule type" value="Genomic_DNA"/>
</dbReference>
<dbReference type="Gene3D" id="3.90.1200.10">
    <property type="match status" value="1"/>
</dbReference>
<dbReference type="STRING" id="263475.AMD00_05425"/>
<evidence type="ECO:0000259" key="1">
    <source>
        <dbReference type="Pfam" id="PF01636"/>
    </source>
</evidence>
<protein>
    <recommendedName>
        <fullName evidence="1">Aminoglycoside phosphotransferase domain-containing protein</fullName>
    </recommendedName>
</protein>
<dbReference type="Pfam" id="PF01636">
    <property type="entry name" value="APH"/>
    <property type="match status" value="1"/>
</dbReference>
<sequence>MNQLSLSKRVDMEILHQCVSKILNVRVNCVENWGLDPIVCKSLNFTTEGIYRIHGIVDIMGKEVPWSLVVKIIKPGQVEMNDPWYHNYWRREALVNQSDILDNLPHVINTSKCYNVEEKTDGSVWIWMEEIIEDSIKIWSENDYAFVARQLGIFNGAYVTGHTLPEQTWICCNWLESWISGCKRYASDPTIYYPQIQRRLDLENIWNSYTYLNNNINNHLQALSKLPRVLAHQDLSRQNMFINTYQDAEKVLTLIDWQFLSISGLGEDLGKLYGVAMSQGNIQSDQGDYYQKLLFKNYIEGLKDAGWNGDITLPRYGFCVSVALRSAWEVPKLIKLAASSEIDLNVIENLTRIVSIQMDLGVEADRLMRDVNLWEQEYIK</sequence>
<dbReference type="InterPro" id="IPR011009">
    <property type="entry name" value="Kinase-like_dom_sf"/>
</dbReference>
<dbReference type="RefSeq" id="WP_053416041.1">
    <property type="nucleotide sequence ID" value="NZ_LILB01000001.1"/>
</dbReference>
<evidence type="ECO:0000313" key="2">
    <source>
        <dbReference type="EMBL" id="KOO51876.1"/>
    </source>
</evidence>